<dbReference type="SUPFAM" id="SSF52058">
    <property type="entry name" value="L domain-like"/>
    <property type="match status" value="1"/>
</dbReference>
<reference evidence="3" key="1">
    <citation type="journal article" date="2020" name="Nature">
        <title>Giant virus diversity and host interactions through global metagenomics.</title>
        <authorList>
            <person name="Schulz F."/>
            <person name="Roux S."/>
            <person name="Paez-Espino D."/>
            <person name="Jungbluth S."/>
            <person name="Walsh D.A."/>
            <person name="Denef V.J."/>
            <person name="McMahon K.D."/>
            <person name="Konstantinidis K.T."/>
            <person name="Eloe-Fadrosh E.A."/>
            <person name="Kyrpides N.C."/>
            <person name="Woyke T."/>
        </authorList>
    </citation>
    <scope>NUCLEOTIDE SEQUENCE</scope>
    <source>
        <strain evidence="3">GVMAG-S-3300013014-104</strain>
    </source>
</reference>
<accession>A0A6C0KS62</accession>
<keyword evidence="2" id="KW-0677">Repeat</keyword>
<protein>
    <submittedName>
        <fullName evidence="3">Uncharacterized protein</fullName>
    </submittedName>
</protein>
<dbReference type="InterPro" id="IPR001611">
    <property type="entry name" value="Leu-rich_rpt"/>
</dbReference>
<dbReference type="Gene3D" id="3.80.10.10">
    <property type="entry name" value="Ribonuclease Inhibitor"/>
    <property type="match status" value="1"/>
</dbReference>
<evidence type="ECO:0000313" key="3">
    <source>
        <dbReference type="EMBL" id="QHU19264.1"/>
    </source>
</evidence>
<evidence type="ECO:0000256" key="2">
    <source>
        <dbReference type="ARBA" id="ARBA00022737"/>
    </source>
</evidence>
<dbReference type="InterPro" id="IPR032675">
    <property type="entry name" value="LRR_dom_sf"/>
</dbReference>
<dbReference type="AlphaFoldDB" id="A0A6C0KS62"/>
<keyword evidence="1" id="KW-0433">Leucine-rich repeat</keyword>
<evidence type="ECO:0000256" key="1">
    <source>
        <dbReference type="ARBA" id="ARBA00022614"/>
    </source>
</evidence>
<organism evidence="3">
    <name type="scientific">viral metagenome</name>
    <dbReference type="NCBI Taxonomy" id="1070528"/>
    <lineage>
        <taxon>unclassified sequences</taxon>
        <taxon>metagenomes</taxon>
        <taxon>organismal metagenomes</taxon>
    </lineage>
</organism>
<name>A0A6C0KS62_9ZZZZ</name>
<dbReference type="PANTHER" id="PTHR47114:SF2">
    <property type="entry name" value="OLIGODENDROCYTE-MYELIN GLYCOPROTEIN"/>
    <property type="match status" value="1"/>
</dbReference>
<proteinExistence type="predicted"/>
<dbReference type="SMART" id="SM00364">
    <property type="entry name" value="LRR_BAC"/>
    <property type="match status" value="7"/>
</dbReference>
<dbReference type="PROSITE" id="PS51450">
    <property type="entry name" value="LRR"/>
    <property type="match status" value="3"/>
</dbReference>
<dbReference type="EMBL" id="MN740946">
    <property type="protein sequence ID" value="QHU19264.1"/>
    <property type="molecule type" value="Genomic_DNA"/>
</dbReference>
<dbReference type="PANTHER" id="PTHR47114">
    <property type="match status" value="1"/>
</dbReference>
<sequence length="345" mass="40414">MNFPWIFNSEHIVPGYYNITGSYIFKPQHINIPQENNENLDLGLYLKNNNLNNEEINKYLPFPNNLTDIVICSNKFSELPQLPDQLSCLDIRHNNFTILPNLPPNLEYLFCNNNSIERIEALPPSLLSFHCDFNKLTFIPENLLHDGLEIITIDHNNLDFLPKKLPVSLEELNCGFNKLTELPELPEKLKIFDCQNNLIPLLPDLPKELEKLDCRNNKLTVLPKLPNSLRILFCRGNDFDYDSIERIIQFYRNAIAQNFINTNPSFQEELEYFISQKNLNTRNSITTTYSLENQDVHIPNDAINKVLEYSNLRQVKRGGKSLKKKNKKYKKKNNKKTLKKRKFYI</sequence>
<dbReference type="InterPro" id="IPR051071">
    <property type="entry name" value="LRR-bact_E3_ubiq_ligases"/>
</dbReference>